<evidence type="ECO:0000256" key="2">
    <source>
        <dbReference type="ARBA" id="ARBA00022723"/>
    </source>
</evidence>
<evidence type="ECO:0000256" key="8">
    <source>
        <dbReference type="RuleBase" id="RU366045"/>
    </source>
</evidence>
<evidence type="ECO:0000313" key="10">
    <source>
        <dbReference type="EMBL" id="CAK7220252.1"/>
    </source>
</evidence>
<evidence type="ECO:0000256" key="7">
    <source>
        <dbReference type="ARBA" id="ARBA00038889"/>
    </source>
</evidence>
<dbReference type="PANTHER" id="PTHR21240">
    <property type="entry name" value="2-AMINO-3-CARBOXYLMUCONATE-6-SEMIALDEHYDE DECARBOXYLASE"/>
    <property type="match status" value="1"/>
</dbReference>
<evidence type="ECO:0000313" key="11">
    <source>
        <dbReference type="Proteomes" id="UP001642405"/>
    </source>
</evidence>
<dbReference type="InterPro" id="IPR006680">
    <property type="entry name" value="Amidohydro-rel"/>
</dbReference>
<gene>
    <name evidence="10" type="ORF">SCUCBS95973_004096</name>
</gene>
<comment type="catalytic activity">
    <reaction evidence="6">
        <text>6-methylsalicylate + H(+) = 3-methylphenol + CO2</text>
        <dbReference type="Rhea" id="RHEA:23112"/>
        <dbReference type="ChEBI" id="CHEBI:15378"/>
        <dbReference type="ChEBI" id="CHEBI:16526"/>
        <dbReference type="ChEBI" id="CHEBI:17231"/>
        <dbReference type="ChEBI" id="CHEBI:36658"/>
        <dbReference type="EC" id="4.1.1.52"/>
    </reaction>
    <physiologicalReaction direction="left-to-right" evidence="6">
        <dbReference type="Rhea" id="RHEA:23113"/>
    </physiologicalReaction>
</comment>
<evidence type="ECO:0000259" key="9">
    <source>
        <dbReference type="Pfam" id="PF04909"/>
    </source>
</evidence>
<keyword evidence="4" id="KW-0862">Zinc</keyword>
<organism evidence="10 11">
    <name type="scientific">Sporothrix curviconia</name>
    <dbReference type="NCBI Taxonomy" id="1260050"/>
    <lineage>
        <taxon>Eukaryota</taxon>
        <taxon>Fungi</taxon>
        <taxon>Dikarya</taxon>
        <taxon>Ascomycota</taxon>
        <taxon>Pezizomycotina</taxon>
        <taxon>Sordariomycetes</taxon>
        <taxon>Sordariomycetidae</taxon>
        <taxon>Ophiostomatales</taxon>
        <taxon>Ophiostomataceae</taxon>
        <taxon>Sporothrix</taxon>
    </lineage>
</organism>
<evidence type="ECO:0000256" key="1">
    <source>
        <dbReference type="ARBA" id="ARBA00005871"/>
    </source>
</evidence>
<evidence type="ECO:0000256" key="3">
    <source>
        <dbReference type="ARBA" id="ARBA00022793"/>
    </source>
</evidence>
<proteinExistence type="inferred from homology"/>
<comment type="similarity">
    <text evidence="1">Belongs to the metallo-dependent hydrolases superfamily. ACMSD family.</text>
</comment>
<protein>
    <recommendedName>
        <fullName evidence="7">6-methylsalicylate decarboxylase</fullName>
        <ecNumber evidence="7">4.1.1.52</ecNumber>
    </recommendedName>
</protein>
<keyword evidence="3 8" id="KW-0210">Decarboxylase</keyword>
<dbReference type="Pfam" id="PF04909">
    <property type="entry name" value="Amidohydro_2"/>
    <property type="match status" value="1"/>
</dbReference>
<evidence type="ECO:0000256" key="4">
    <source>
        <dbReference type="ARBA" id="ARBA00022833"/>
    </source>
</evidence>
<dbReference type="SUPFAM" id="SSF51556">
    <property type="entry name" value="Metallo-dependent hydrolases"/>
    <property type="match status" value="1"/>
</dbReference>
<keyword evidence="5 8" id="KW-0456">Lyase</keyword>
<feature type="domain" description="Amidohydrolase-related" evidence="9">
    <location>
        <begin position="6"/>
        <end position="294"/>
    </location>
</feature>
<keyword evidence="11" id="KW-1185">Reference proteome</keyword>
<evidence type="ECO:0000256" key="5">
    <source>
        <dbReference type="ARBA" id="ARBA00023239"/>
    </source>
</evidence>
<comment type="caution">
    <text evidence="10">The sequence shown here is derived from an EMBL/GenBank/DDBJ whole genome shotgun (WGS) entry which is preliminary data.</text>
</comment>
<reference evidence="10 11" key="1">
    <citation type="submission" date="2024-01" db="EMBL/GenBank/DDBJ databases">
        <authorList>
            <person name="Allen C."/>
            <person name="Tagirdzhanova G."/>
        </authorList>
    </citation>
    <scope>NUCLEOTIDE SEQUENCE [LARGE SCALE GENOMIC DNA]</scope>
</reference>
<dbReference type="Proteomes" id="UP001642405">
    <property type="component" value="Unassembled WGS sequence"/>
</dbReference>
<dbReference type="EC" id="4.1.1.52" evidence="7"/>
<evidence type="ECO:0000256" key="6">
    <source>
        <dbReference type="ARBA" id="ARBA00036832"/>
    </source>
</evidence>
<dbReference type="PANTHER" id="PTHR21240:SF29">
    <property type="entry name" value="AMIDOHYDROLASE-RELATED DOMAIN-CONTAINING PROTEIN"/>
    <property type="match status" value="1"/>
</dbReference>
<keyword evidence="2" id="KW-0479">Metal-binding</keyword>
<dbReference type="Gene3D" id="3.20.20.140">
    <property type="entry name" value="Metal-dependent hydrolases"/>
    <property type="match status" value="1"/>
</dbReference>
<name>A0ABP0BKT9_9PEZI</name>
<dbReference type="InterPro" id="IPR032465">
    <property type="entry name" value="ACMSD"/>
</dbReference>
<sequence length="299" mass="33338">MSLNRVDVHHHFVPNFYKDAVITSGGDPSGWQVPAWDLKIDAAVNKKFQIGKTILSLTAPGACILKDPQAAADLARKTNELAAQIRDEKPKEYGFFAALPNILDTELALKEIAYAYDVLKADGVTLFTRYGAGNAYLGHPDLKPVWAELNRRSAVILVHPTHPIDISQTALDMIYNKTVKNNPNCKIILSHAGGTLPYLIGRPTSIFCKTDAEVQEFEQQARDLYYDVAVAGTENVLKILETFAKPDHILYGSDTPYARDGIIDFHTSRFDKFEFADPTLRDAINRGNALKLWPRLNTR</sequence>
<dbReference type="InterPro" id="IPR032466">
    <property type="entry name" value="Metal_Hydrolase"/>
</dbReference>
<accession>A0ABP0BKT9</accession>
<dbReference type="EMBL" id="CAWUHB010000019">
    <property type="protein sequence ID" value="CAK7220252.1"/>
    <property type="molecule type" value="Genomic_DNA"/>
</dbReference>